<evidence type="ECO:0000313" key="1">
    <source>
        <dbReference type="EMBL" id="AEG18156.1"/>
    </source>
</evidence>
<gene>
    <name evidence="1" type="ordered locus">MSWAN_1138</name>
</gene>
<dbReference type="RefSeq" id="WP_013825658.1">
    <property type="nucleotide sequence ID" value="NC_015574.1"/>
</dbReference>
<keyword evidence="2" id="KW-1185">Reference proteome</keyword>
<dbReference type="AlphaFoldDB" id="F6D4U7"/>
<evidence type="ECO:0000313" key="2">
    <source>
        <dbReference type="Proteomes" id="UP000009231"/>
    </source>
</evidence>
<dbReference type="EMBL" id="CP002772">
    <property type="protein sequence ID" value="AEG18156.1"/>
    <property type="molecule type" value="Genomic_DNA"/>
</dbReference>
<proteinExistence type="predicted"/>
<sequence length="124" mass="14631">MLKYLGLLKEPNGKKTSTTTTFEVTFVENKVIAETEFAELTKFMGEYYGIPRPQTSITWRLTYNSDSTVLIRLKFEYLDIGWPNENIRQDRYNEILVSEFEIVYKKFLEPKLFKPVPKFSGLEK</sequence>
<accession>F6D4U7</accession>
<organism evidence="1 2">
    <name type="scientific">Methanobacterium paludis (strain DSM 25820 / JCM 18151 / SWAN1)</name>
    <dbReference type="NCBI Taxonomy" id="868131"/>
    <lineage>
        <taxon>Archaea</taxon>
        <taxon>Methanobacteriati</taxon>
        <taxon>Methanobacteriota</taxon>
        <taxon>Methanomada group</taxon>
        <taxon>Methanobacteria</taxon>
        <taxon>Methanobacteriales</taxon>
        <taxon>Methanobacteriaceae</taxon>
        <taxon>Methanobacterium</taxon>
    </lineage>
</organism>
<dbReference type="Proteomes" id="UP000009231">
    <property type="component" value="Chromosome"/>
</dbReference>
<dbReference type="GeneID" id="10668643"/>
<dbReference type="KEGG" id="mew:MSWAN_1138"/>
<protein>
    <recommendedName>
        <fullName evidence="3">DUF4268 domain-containing protein</fullName>
    </recommendedName>
</protein>
<name>F6D4U7_METPW</name>
<reference evidence="1 2" key="1">
    <citation type="journal article" date="2014" name="Int. J. Syst. Evol. Microbiol.">
        <title>Methanobacterium paludis sp. nov. and a novel strain of Methanobacterium lacus isolated from northern peatlands.</title>
        <authorList>
            <person name="Cadillo-Quiroz H."/>
            <person name="Brauer S.L."/>
            <person name="Goodson N."/>
            <person name="Yavitt J.B."/>
            <person name="Zinder S.H."/>
        </authorList>
    </citation>
    <scope>NUCLEOTIDE SEQUENCE [LARGE SCALE GENOMIC DNA]</scope>
    <source>
        <strain evidence="2">DSM 25820 / JCM 18151 / SWAN1</strain>
    </source>
</reference>
<dbReference type="HOGENOM" id="CLU_2177902_0_0_2"/>
<evidence type="ECO:0008006" key="3">
    <source>
        <dbReference type="Google" id="ProtNLM"/>
    </source>
</evidence>